<keyword evidence="2" id="KW-1185">Reference proteome</keyword>
<name>A0ACC2IYT3_9PEZI</name>
<accession>A0ACC2IYT3</accession>
<protein>
    <submittedName>
        <fullName evidence="1">Uncharacterized protein</fullName>
    </submittedName>
</protein>
<dbReference type="Proteomes" id="UP001153334">
    <property type="component" value="Unassembled WGS sequence"/>
</dbReference>
<reference evidence="1" key="1">
    <citation type="submission" date="2022-11" db="EMBL/GenBank/DDBJ databases">
        <title>Genome Sequence of Nemania bipapillata.</title>
        <authorList>
            <person name="Buettner E."/>
        </authorList>
    </citation>
    <scope>NUCLEOTIDE SEQUENCE</scope>
    <source>
        <strain evidence="1">CP14</strain>
    </source>
</reference>
<sequence>METGSATAKREGFVDSMSNKSEDQGEFKDVERDTKEDKDDVVDPNIVSWDGPNDPTNPRNWSNATKLTHVLIISLSVLYVMLATTMFAPAAPSAQREFGYKNGQVEVLTITIASLGFALGQLFIPPLSEVFGRLPVYRASAIFYIGFTIGIARSTNVAEFLIFRFLTGLSASSYLSTGGGTVADLLPKEERGVAMALFTSGPIFGPVLGPIIGGFVTQGLGWRWIFYLVIIFAGTVTVASIFLMHETDHVTILKAKAARLRKETSNPMLCAAGDRHTPIKHLLSRALTRPLRFLITSPIIFLISLYIAFNFGVTMLLFATFPTVFEQTYGWSLVRTKNGEYRAERRLILMMFVSPLFPIGLFVYGWTAQNKVHWIVPIIGTAICGPGAVIINSASQTYIVDIFGPQAGASTLAAVTFLRNLTGAFLPLAAPSLYGNLGLGWGNSVLAFVTVAFIPVPFFFYWKGQMLRERFPLKL</sequence>
<dbReference type="EMBL" id="JAPESX010000637">
    <property type="protein sequence ID" value="KAJ8120367.1"/>
    <property type="molecule type" value="Genomic_DNA"/>
</dbReference>
<gene>
    <name evidence="1" type="ORF">ONZ43_g2907</name>
</gene>
<evidence type="ECO:0000313" key="1">
    <source>
        <dbReference type="EMBL" id="KAJ8120367.1"/>
    </source>
</evidence>
<evidence type="ECO:0000313" key="2">
    <source>
        <dbReference type="Proteomes" id="UP001153334"/>
    </source>
</evidence>
<proteinExistence type="predicted"/>
<organism evidence="1 2">
    <name type="scientific">Nemania bipapillata</name>
    <dbReference type="NCBI Taxonomy" id="110536"/>
    <lineage>
        <taxon>Eukaryota</taxon>
        <taxon>Fungi</taxon>
        <taxon>Dikarya</taxon>
        <taxon>Ascomycota</taxon>
        <taxon>Pezizomycotina</taxon>
        <taxon>Sordariomycetes</taxon>
        <taxon>Xylariomycetidae</taxon>
        <taxon>Xylariales</taxon>
        <taxon>Xylariaceae</taxon>
        <taxon>Nemania</taxon>
    </lineage>
</organism>
<comment type="caution">
    <text evidence="1">The sequence shown here is derived from an EMBL/GenBank/DDBJ whole genome shotgun (WGS) entry which is preliminary data.</text>
</comment>